<feature type="compositionally biased region" description="Gly residues" evidence="1">
    <location>
        <begin position="264"/>
        <end position="286"/>
    </location>
</feature>
<evidence type="ECO:0000313" key="4">
    <source>
        <dbReference type="Proteomes" id="UP000199428"/>
    </source>
</evidence>
<evidence type="ECO:0000256" key="2">
    <source>
        <dbReference type="SAM" id="Phobius"/>
    </source>
</evidence>
<feature type="transmembrane region" description="Helical" evidence="2">
    <location>
        <begin position="332"/>
        <end position="354"/>
    </location>
</feature>
<organism evidence="3 4">
    <name type="scientific">Pseudobutyrivibrio xylanivorans</name>
    <dbReference type="NCBI Taxonomy" id="185007"/>
    <lineage>
        <taxon>Bacteria</taxon>
        <taxon>Bacillati</taxon>
        <taxon>Bacillota</taxon>
        <taxon>Clostridia</taxon>
        <taxon>Lachnospirales</taxon>
        <taxon>Lachnospiraceae</taxon>
        <taxon>Pseudobutyrivibrio</taxon>
    </lineage>
</organism>
<evidence type="ECO:0000313" key="3">
    <source>
        <dbReference type="EMBL" id="SCZ80995.1"/>
    </source>
</evidence>
<sequence>MKVTKRLLGFCLTIFLVIPLSFASYTVVNASGYVVNISLGNNQFAEFNSSAASIGNVSADGRKLTLKNAATVSEIESAITIKPDPSHNNEEKYVFDGLRVSGNDDKYTGTTIPVDSDQTYVVAYKICKIVPYTVEYRLKTSTGNTMDKEVAGAKASDTLYGAVNEKVTVPAQEIEGYVPDANSKYFVLADSDTDNKVIFTYSRLEEKITYQEITNTKYIYGNPTYTYTYDYVDDGTTVRESTTPGRTVVSNRREGGQTTIAGTVGNGTGEAGGAAGGATNGEGGGDADITTIGDGETPLAGEGETGTSIPDPEPPKRVDPNKKGGISLISRVVVTVTVITLITLVIITIVTYIVRRRNYK</sequence>
<accession>A0A1G5S3R5</accession>
<dbReference type="RefSeq" id="WP_090163883.1">
    <property type="nucleotide sequence ID" value="NZ_FMWK01000017.1"/>
</dbReference>
<reference evidence="3 4" key="1">
    <citation type="submission" date="2016-10" db="EMBL/GenBank/DDBJ databases">
        <authorList>
            <person name="de Groot N.N."/>
        </authorList>
    </citation>
    <scope>NUCLEOTIDE SEQUENCE [LARGE SCALE GENOMIC DNA]</scope>
    <source>
        <strain evidence="3 4">DSM 10317</strain>
    </source>
</reference>
<feature type="region of interest" description="Disordered" evidence="1">
    <location>
        <begin position="257"/>
        <end position="322"/>
    </location>
</feature>
<protein>
    <recommendedName>
        <fullName evidence="5">MucBP domain-containing protein</fullName>
    </recommendedName>
</protein>
<dbReference type="Proteomes" id="UP000199428">
    <property type="component" value="Unassembled WGS sequence"/>
</dbReference>
<evidence type="ECO:0000256" key="1">
    <source>
        <dbReference type="SAM" id="MobiDB-lite"/>
    </source>
</evidence>
<proteinExistence type="predicted"/>
<dbReference type="AlphaFoldDB" id="A0A1G5S3R5"/>
<feature type="compositionally biased region" description="Basic and acidic residues" evidence="1">
    <location>
        <begin position="313"/>
        <end position="322"/>
    </location>
</feature>
<gene>
    <name evidence="3" type="ORF">SAMN02910350_02583</name>
</gene>
<keyword evidence="2" id="KW-0812">Transmembrane</keyword>
<keyword evidence="2" id="KW-1133">Transmembrane helix</keyword>
<dbReference type="EMBL" id="FMWK01000017">
    <property type="protein sequence ID" value="SCZ80995.1"/>
    <property type="molecule type" value="Genomic_DNA"/>
</dbReference>
<keyword evidence="2" id="KW-0472">Membrane</keyword>
<feature type="compositionally biased region" description="Low complexity" evidence="1">
    <location>
        <begin position="287"/>
        <end position="297"/>
    </location>
</feature>
<evidence type="ECO:0008006" key="5">
    <source>
        <dbReference type="Google" id="ProtNLM"/>
    </source>
</evidence>
<name>A0A1G5S3R5_PSEXY</name>